<evidence type="ECO:0000256" key="2">
    <source>
        <dbReference type="ARBA" id="ARBA00012452"/>
    </source>
</evidence>
<evidence type="ECO:0000313" key="10">
    <source>
        <dbReference type="Proteomes" id="UP000070501"/>
    </source>
</evidence>
<evidence type="ECO:0000256" key="6">
    <source>
        <dbReference type="RuleBase" id="RU003494"/>
    </source>
</evidence>
<gene>
    <name evidence="9" type="ORF">Micbo1qcDRAFT_145378</name>
</gene>
<keyword evidence="3 9" id="KW-0808">Transferase</keyword>
<dbReference type="InterPro" id="IPR036282">
    <property type="entry name" value="Glutathione-S-Trfase_C_sf"/>
</dbReference>
<organism evidence="9 10">
    <name type="scientific">Microdochium bolleyi</name>
    <dbReference type="NCBI Taxonomy" id="196109"/>
    <lineage>
        <taxon>Eukaryota</taxon>
        <taxon>Fungi</taxon>
        <taxon>Dikarya</taxon>
        <taxon>Ascomycota</taxon>
        <taxon>Pezizomycotina</taxon>
        <taxon>Sordariomycetes</taxon>
        <taxon>Xylariomycetidae</taxon>
        <taxon>Xylariales</taxon>
        <taxon>Microdochiaceae</taxon>
        <taxon>Microdochium</taxon>
    </lineage>
</organism>
<dbReference type="FunFam" id="1.20.1050.130:FF:000016">
    <property type="entry name" value="Glutathione S-transferase 1"/>
    <property type="match status" value="1"/>
</dbReference>
<dbReference type="OrthoDB" id="422574at2759"/>
<dbReference type="PROSITE" id="PS50404">
    <property type="entry name" value="GST_NTER"/>
    <property type="match status" value="1"/>
</dbReference>
<dbReference type="SFLD" id="SFLDG01151">
    <property type="entry name" value="Main.2:_Nu-like"/>
    <property type="match status" value="1"/>
</dbReference>
<dbReference type="PANTHER" id="PTHR44051:SF3">
    <property type="entry name" value="TRANSCRIPTIONAL REGULATOR URE2"/>
    <property type="match status" value="1"/>
</dbReference>
<evidence type="ECO:0000259" key="8">
    <source>
        <dbReference type="PROSITE" id="PS50405"/>
    </source>
</evidence>
<dbReference type="SUPFAM" id="SSF52833">
    <property type="entry name" value="Thioredoxin-like"/>
    <property type="match status" value="1"/>
</dbReference>
<dbReference type="EMBL" id="KQ964247">
    <property type="protein sequence ID" value="KXJ94643.1"/>
    <property type="molecule type" value="Genomic_DNA"/>
</dbReference>
<dbReference type="EC" id="2.5.1.18" evidence="2"/>
<feature type="domain" description="GST N-terminal" evidence="7">
    <location>
        <begin position="6"/>
        <end position="87"/>
    </location>
</feature>
<dbReference type="InterPro" id="IPR004045">
    <property type="entry name" value="Glutathione_S-Trfase_N"/>
</dbReference>
<evidence type="ECO:0000256" key="1">
    <source>
        <dbReference type="ARBA" id="ARBA00007409"/>
    </source>
</evidence>
<comment type="catalytic activity">
    <reaction evidence="4">
        <text>RX + glutathione = an S-substituted glutathione + a halide anion + H(+)</text>
        <dbReference type="Rhea" id="RHEA:16437"/>
        <dbReference type="ChEBI" id="CHEBI:15378"/>
        <dbReference type="ChEBI" id="CHEBI:16042"/>
        <dbReference type="ChEBI" id="CHEBI:17792"/>
        <dbReference type="ChEBI" id="CHEBI:57925"/>
        <dbReference type="ChEBI" id="CHEBI:90779"/>
        <dbReference type="EC" id="2.5.1.18"/>
    </reaction>
</comment>
<dbReference type="PROSITE" id="PS50405">
    <property type="entry name" value="GST_CTER"/>
    <property type="match status" value="1"/>
</dbReference>
<feature type="domain" description="GST C-terminal" evidence="8">
    <location>
        <begin position="93"/>
        <end position="221"/>
    </location>
</feature>
<comment type="function">
    <text evidence="5">Involved in the oxidative stress response and detoxification.</text>
</comment>
<dbReference type="Pfam" id="PF00043">
    <property type="entry name" value="GST_C"/>
    <property type="match status" value="1"/>
</dbReference>
<evidence type="ECO:0000256" key="4">
    <source>
        <dbReference type="ARBA" id="ARBA00047960"/>
    </source>
</evidence>
<dbReference type="InterPro" id="IPR010987">
    <property type="entry name" value="Glutathione-S-Trfase_C-like"/>
</dbReference>
<accession>A0A136JBU1</accession>
<evidence type="ECO:0000313" key="9">
    <source>
        <dbReference type="EMBL" id="KXJ94643.1"/>
    </source>
</evidence>
<dbReference type="AlphaFoldDB" id="A0A136JBU1"/>
<sequence length="229" mass="26345">MSSAIQPIVLHGAPLGPNPSKIVMLFEELGLPYEHRHLDFSKVKQEPFLSLNPNGRLPAIEDPNTGITLWESGAIIEYIIETYDKDNKLSIATFPEKFHLKQWLHFQMSGQGPYYGQYIWFSRHHPEKLPSAVERYEQQILRVVSVLDKALEGKEYLVGNKFTYADLALISWEHAVHLFHPDLEAMTAKYQNYTQWLARLNGRPAIRKANDLVEGATKRVLLQRDENGH</sequence>
<dbReference type="SFLD" id="SFLDG00358">
    <property type="entry name" value="Main_(cytGST)"/>
    <property type="match status" value="1"/>
</dbReference>
<dbReference type="GO" id="GO:0005634">
    <property type="term" value="C:nucleus"/>
    <property type="evidence" value="ECO:0007669"/>
    <property type="project" value="UniProtKB-ARBA"/>
</dbReference>
<dbReference type="InterPro" id="IPR036249">
    <property type="entry name" value="Thioredoxin-like_sf"/>
</dbReference>
<dbReference type="Gene3D" id="1.20.1050.130">
    <property type="match status" value="1"/>
</dbReference>
<dbReference type="InterPro" id="IPR040079">
    <property type="entry name" value="Glutathione_S-Trfase"/>
</dbReference>
<dbReference type="STRING" id="196109.A0A136JBU1"/>
<reference evidence="10" key="1">
    <citation type="submission" date="2016-02" db="EMBL/GenBank/DDBJ databases">
        <title>Draft genome sequence of Microdochium bolleyi, a fungal endophyte of beachgrass.</title>
        <authorList>
            <consortium name="DOE Joint Genome Institute"/>
            <person name="David A.S."/>
            <person name="May G."/>
            <person name="Haridas S."/>
            <person name="Lim J."/>
            <person name="Wang M."/>
            <person name="Labutti K."/>
            <person name="Lipzen A."/>
            <person name="Barry K."/>
            <person name="Grigoriev I.V."/>
        </authorList>
    </citation>
    <scope>NUCLEOTIDE SEQUENCE [LARGE SCALE GENOMIC DNA]</scope>
    <source>
        <strain evidence="10">J235TASD1</strain>
    </source>
</reference>
<comment type="similarity">
    <text evidence="1 6">Belongs to the GST superfamily.</text>
</comment>
<dbReference type="GO" id="GO:0004364">
    <property type="term" value="F:glutathione transferase activity"/>
    <property type="evidence" value="ECO:0007669"/>
    <property type="project" value="UniProtKB-EC"/>
</dbReference>
<keyword evidence="10" id="KW-1185">Reference proteome</keyword>
<dbReference type="Pfam" id="PF02798">
    <property type="entry name" value="GST_N"/>
    <property type="match status" value="1"/>
</dbReference>
<dbReference type="CDD" id="cd03048">
    <property type="entry name" value="GST_N_Ure2p_like"/>
    <property type="match status" value="1"/>
</dbReference>
<dbReference type="GO" id="GO:0005737">
    <property type="term" value="C:cytoplasm"/>
    <property type="evidence" value="ECO:0007669"/>
    <property type="project" value="UniProtKB-ARBA"/>
</dbReference>
<proteinExistence type="inferred from homology"/>
<evidence type="ECO:0000259" key="7">
    <source>
        <dbReference type="PROSITE" id="PS50404"/>
    </source>
</evidence>
<evidence type="ECO:0000256" key="3">
    <source>
        <dbReference type="ARBA" id="ARBA00022679"/>
    </source>
</evidence>
<dbReference type="SFLD" id="SFLDS00019">
    <property type="entry name" value="Glutathione_Transferase_(cytos"/>
    <property type="match status" value="1"/>
</dbReference>
<dbReference type="InterPro" id="IPR004046">
    <property type="entry name" value="GST_C"/>
</dbReference>
<dbReference type="SUPFAM" id="SSF47616">
    <property type="entry name" value="GST C-terminal domain-like"/>
    <property type="match status" value="1"/>
</dbReference>
<name>A0A136JBU1_9PEZI</name>
<dbReference type="Proteomes" id="UP000070501">
    <property type="component" value="Unassembled WGS sequence"/>
</dbReference>
<evidence type="ECO:0000256" key="5">
    <source>
        <dbReference type="ARBA" id="ARBA00060024"/>
    </source>
</evidence>
<protein>
    <recommendedName>
        <fullName evidence="2">glutathione transferase</fullName>
        <ecNumber evidence="2">2.5.1.18</ecNumber>
    </recommendedName>
</protein>
<dbReference type="InParanoid" id="A0A136JBU1"/>
<dbReference type="PANTHER" id="PTHR44051">
    <property type="entry name" value="GLUTATHIONE S-TRANSFERASE-RELATED"/>
    <property type="match status" value="1"/>
</dbReference>